<evidence type="ECO:0000256" key="2">
    <source>
        <dbReference type="ARBA" id="ARBA00023015"/>
    </source>
</evidence>
<protein>
    <submittedName>
        <fullName evidence="6">LysR family transcriptional regulator</fullName>
    </submittedName>
</protein>
<evidence type="ECO:0000256" key="1">
    <source>
        <dbReference type="ARBA" id="ARBA00009437"/>
    </source>
</evidence>
<reference evidence="6 7" key="1">
    <citation type="submission" date="2020-02" db="EMBL/GenBank/DDBJ databases">
        <title>Nitrogenibacter mangrovi gen. nov., sp. nov. isolated from mangrove sediment, a denitrifying betaproteobacterium.</title>
        <authorList>
            <person name="Liao H."/>
            <person name="Tian Y."/>
        </authorList>
    </citation>
    <scope>NUCLEOTIDE SEQUENCE [LARGE SCALE GENOMIC DNA]</scope>
    <source>
        <strain evidence="6 7">M9-3-2</strain>
    </source>
</reference>
<dbReference type="PROSITE" id="PS50931">
    <property type="entry name" value="HTH_LYSR"/>
    <property type="match status" value="1"/>
</dbReference>
<proteinExistence type="inferred from homology"/>
<dbReference type="Pfam" id="PF03466">
    <property type="entry name" value="LysR_substrate"/>
    <property type="match status" value="1"/>
</dbReference>
<dbReference type="SUPFAM" id="SSF53850">
    <property type="entry name" value="Periplasmic binding protein-like II"/>
    <property type="match status" value="1"/>
</dbReference>
<keyword evidence="7" id="KW-1185">Reference proteome</keyword>
<dbReference type="InterPro" id="IPR005119">
    <property type="entry name" value="LysR_subst-bd"/>
</dbReference>
<evidence type="ECO:0000259" key="5">
    <source>
        <dbReference type="PROSITE" id="PS50931"/>
    </source>
</evidence>
<dbReference type="Pfam" id="PF00126">
    <property type="entry name" value="HTH_1"/>
    <property type="match status" value="1"/>
</dbReference>
<organism evidence="6 7">
    <name type="scientific">Nitrogeniibacter mangrovi</name>
    <dbReference type="NCBI Taxonomy" id="2016596"/>
    <lineage>
        <taxon>Bacteria</taxon>
        <taxon>Pseudomonadati</taxon>
        <taxon>Pseudomonadota</taxon>
        <taxon>Betaproteobacteria</taxon>
        <taxon>Rhodocyclales</taxon>
        <taxon>Zoogloeaceae</taxon>
        <taxon>Nitrogeniibacter</taxon>
    </lineage>
</organism>
<dbReference type="SUPFAM" id="SSF46785">
    <property type="entry name" value="Winged helix' DNA-binding domain"/>
    <property type="match status" value="1"/>
</dbReference>
<dbReference type="InterPro" id="IPR036388">
    <property type="entry name" value="WH-like_DNA-bd_sf"/>
</dbReference>
<keyword evidence="3" id="KW-0238">DNA-binding</keyword>
<keyword evidence="4" id="KW-0804">Transcription</keyword>
<dbReference type="InterPro" id="IPR036390">
    <property type="entry name" value="WH_DNA-bd_sf"/>
</dbReference>
<dbReference type="AlphaFoldDB" id="A0A6C1B6F1"/>
<dbReference type="PANTHER" id="PTHR30126:SF39">
    <property type="entry name" value="HTH-TYPE TRANSCRIPTIONAL REGULATOR CYSL"/>
    <property type="match status" value="1"/>
</dbReference>
<evidence type="ECO:0000313" key="6">
    <source>
        <dbReference type="EMBL" id="QID19312.1"/>
    </source>
</evidence>
<dbReference type="Gene3D" id="1.10.10.10">
    <property type="entry name" value="Winged helix-like DNA-binding domain superfamily/Winged helix DNA-binding domain"/>
    <property type="match status" value="1"/>
</dbReference>
<comment type="similarity">
    <text evidence="1">Belongs to the LysR transcriptional regulatory family.</text>
</comment>
<dbReference type="Gene3D" id="3.40.190.290">
    <property type="match status" value="1"/>
</dbReference>
<accession>A0A6C1B6F1</accession>
<dbReference type="RefSeq" id="WP_173767790.1">
    <property type="nucleotide sequence ID" value="NZ_CP048836.1"/>
</dbReference>
<dbReference type="PANTHER" id="PTHR30126">
    <property type="entry name" value="HTH-TYPE TRANSCRIPTIONAL REGULATOR"/>
    <property type="match status" value="1"/>
</dbReference>
<dbReference type="GO" id="GO:0000976">
    <property type="term" value="F:transcription cis-regulatory region binding"/>
    <property type="evidence" value="ECO:0007669"/>
    <property type="project" value="TreeGrafter"/>
</dbReference>
<gene>
    <name evidence="6" type="ORF">G3580_17840</name>
</gene>
<evidence type="ECO:0000256" key="4">
    <source>
        <dbReference type="ARBA" id="ARBA00023163"/>
    </source>
</evidence>
<feature type="domain" description="HTH lysR-type" evidence="5">
    <location>
        <begin position="1"/>
        <end position="58"/>
    </location>
</feature>
<evidence type="ECO:0000256" key="3">
    <source>
        <dbReference type="ARBA" id="ARBA00023125"/>
    </source>
</evidence>
<dbReference type="InterPro" id="IPR000847">
    <property type="entry name" value="LysR_HTH_N"/>
</dbReference>
<dbReference type="EMBL" id="CP048836">
    <property type="protein sequence ID" value="QID19312.1"/>
    <property type="molecule type" value="Genomic_DNA"/>
</dbReference>
<dbReference type="GO" id="GO:0003700">
    <property type="term" value="F:DNA-binding transcription factor activity"/>
    <property type="evidence" value="ECO:0007669"/>
    <property type="project" value="InterPro"/>
</dbReference>
<name>A0A6C1B6F1_9RHOO</name>
<sequence>MNLHLLRVFVTVVDASSFSRAADQLGISQPATSKAVKELENQLDTVLLDRQGKRFAPSAPGQALYDYGRAIFALEREADEAVKSFYALEQGRLVIGASTTIASYWLPPSLLAFHQRHPGIELSVISANTEQIAELLLDCQVDVALVEGEVSDPRIEILSWRSEEMIVAAPRDFADEEAGAHALAQHTWVMRERGSGSRAAAQRILDEYRIRPAQVIEVGSNEAIVQSVAAGIGLGLVPRICARDQLALGRIRKHAIGAGPCMRQLYRMRLPRRPVSQPALAFEALLASRTA</sequence>
<dbReference type="Proteomes" id="UP000501991">
    <property type="component" value="Chromosome"/>
</dbReference>
<dbReference type="PRINTS" id="PR00039">
    <property type="entry name" value="HTHLYSR"/>
</dbReference>
<keyword evidence="2" id="KW-0805">Transcription regulation</keyword>
<evidence type="ECO:0000313" key="7">
    <source>
        <dbReference type="Proteomes" id="UP000501991"/>
    </source>
</evidence>
<dbReference type="KEGG" id="azq:G3580_17840"/>
<dbReference type="FunFam" id="1.10.10.10:FF:000001">
    <property type="entry name" value="LysR family transcriptional regulator"/>
    <property type="match status" value="1"/>
</dbReference>